<dbReference type="RefSeq" id="WP_091511442.1">
    <property type="nucleotide sequence ID" value="NZ_FOLE01000005.1"/>
</dbReference>
<dbReference type="SMART" id="SM00871">
    <property type="entry name" value="AraC_E_bind"/>
    <property type="match status" value="1"/>
</dbReference>
<evidence type="ECO:0000259" key="1">
    <source>
        <dbReference type="SMART" id="SM00871"/>
    </source>
</evidence>
<protein>
    <submittedName>
        <fullName evidence="2">AraC family transcriptional regulator</fullName>
    </submittedName>
</protein>
<dbReference type="InterPro" id="IPR011256">
    <property type="entry name" value="Reg_factor_effector_dom_sf"/>
</dbReference>
<dbReference type="OrthoDB" id="8560232at2"/>
<dbReference type="InterPro" id="IPR029441">
    <property type="entry name" value="Cass2"/>
</dbReference>
<dbReference type="STRING" id="927664.SAMN05421780_10541"/>
<dbReference type="PANTHER" id="PTHR36444:SF2">
    <property type="entry name" value="TRANSCRIPTIONAL REGULATOR PROTEIN YOBU-RELATED"/>
    <property type="match status" value="1"/>
</dbReference>
<sequence>MKPRIEVSNEKKLVGKRLTMSLANYRIGELWRSFIPRRKEITNTLTSDLISLVVYEPTYFTDFKPTNEFERWATVEVVNFDNVPTEMETFVLLGGLYAVFDYKGLSTDNAVFQYIFQTWLPNSAYILDDRPHFEVLGAKYKNNDPASEEEIWIPIKLRNTSL</sequence>
<evidence type="ECO:0000313" key="2">
    <source>
        <dbReference type="EMBL" id="SFC38004.1"/>
    </source>
</evidence>
<dbReference type="AlphaFoldDB" id="A0A1I1IP56"/>
<proteinExistence type="predicted"/>
<name>A0A1I1IP56_9BACT</name>
<gene>
    <name evidence="2" type="ORF">SAMN05421780_10541</name>
</gene>
<evidence type="ECO:0000313" key="3">
    <source>
        <dbReference type="Proteomes" id="UP000199514"/>
    </source>
</evidence>
<organism evidence="2 3">
    <name type="scientific">Flexibacter flexilis DSM 6793</name>
    <dbReference type="NCBI Taxonomy" id="927664"/>
    <lineage>
        <taxon>Bacteria</taxon>
        <taxon>Pseudomonadati</taxon>
        <taxon>Bacteroidota</taxon>
        <taxon>Cytophagia</taxon>
        <taxon>Cytophagales</taxon>
        <taxon>Flexibacteraceae</taxon>
        <taxon>Flexibacter</taxon>
    </lineage>
</organism>
<dbReference type="Gene3D" id="3.20.80.10">
    <property type="entry name" value="Regulatory factor, effector binding domain"/>
    <property type="match status" value="1"/>
</dbReference>
<keyword evidence="3" id="KW-1185">Reference proteome</keyword>
<feature type="domain" description="AraC effector-binding" evidence="1">
    <location>
        <begin position="1"/>
        <end position="156"/>
    </location>
</feature>
<accession>A0A1I1IP56</accession>
<dbReference type="Proteomes" id="UP000199514">
    <property type="component" value="Unassembled WGS sequence"/>
</dbReference>
<dbReference type="EMBL" id="FOLE01000005">
    <property type="protein sequence ID" value="SFC38004.1"/>
    <property type="molecule type" value="Genomic_DNA"/>
</dbReference>
<dbReference type="InterPro" id="IPR053182">
    <property type="entry name" value="YobU-like_regulator"/>
</dbReference>
<dbReference type="SUPFAM" id="SSF55136">
    <property type="entry name" value="Probable bacterial effector-binding domain"/>
    <property type="match status" value="1"/>
</dbReference>
<dbReference type="PANTHER" id="PTHR36444">
    <property type="entry name" value="TRANSCRIPTIONAL REGULATOR PROTEIN YOBU-RELATED"/>
    <property type="match status" value="1"/>
</dbReference>
<reference evidence="2 3" key="1">
    <citation type="submission" date="2016-10" db="EMBL/GenBank/DDBJ databases">
        <authorList>
            <person name="de Groot N.N."/>
        </authorList>
    </citation>
    <scope>NUCLEOTIDE SEQUENCE [LARGE SCALE GENOMIC DNA]</scope>
    <source>
        <strain evidence="2 3">DSM 6793</strain>
    </source>
</reference>
<dbReference type="InterPro" id="IPR010499">
    <property type="entry name" value="AraC_E-bd"/>
</dbReference>
<dbReference type="Pfam" id="PF14526">
    <property type="entry name" value="Cass2"/>
    <property type="match status" value="1"/>
</dbReference>